<accession>A0A9P7UNU2</accession>
<keyword evidence="2" id="KW-1185">Reference proteome</keyword>
<dbReference type="EMBL" id="CM032189">
    <property type="protein sequence ID" value="KAG7087271.1"/>
    <property type="molecule type" value="Genomic_DNA"/>
</dbReference>
<dbReference type="Proteomes" id="UP001049176">
    <property type="component" value="Chromosome 9"/>
</dbReference>
<comment type="caution">
    <text evidence="1">The sequence shown here is derived from an EMBL/GenBank/DDBJ whole genome shotgun (WGS) entry which is preliminary data.</text>
</comment>
<dbReference type="AlphaFoldDB" id="A0A9P7UNU2"/>
<evidence type="ECO:0000313" key="1">
    <source>
        <dbReference type="EMBL" id="KAG7087271.1"/>
    </source>
</evidence>
<organism evidence="1 2">
    <name type="scientific">Marasmius oreades</name>
    <name type="common">fairy-ring Marasmius</name>
    <dbReference type="NCBI Taxonomy" id="181124"/>
    <lineage>
        <taxon>Eukaryota</taxon>
        <taxon>Fungi</taxon>
        <taxon>Dikarya</taxon>
        <taxon>Basidiomycota</taxon>
        <taxon>Agaricomycotina</taxon>
        <taxon>Agaricomycetes</taxon>
        <taxon>Agaricomycetidae</taxon>
        <taxon>Agaricales</taxon>
        <taxon>Marasmiineae</taxon>
        <taxon>Marasmiaceae</taxon>
        <taxon>Marasmius</taxon>
    </lineage>
</organism>
<proteinExistence type="predicted"/>
<dbReference type="GeneID" id="66082325"/>
<gene>
    <name evidence="1" type="ORF">E1B28_013250</name>
</gene>
<sequence>MLDLSEAVAYPTGFFKPQAQASTSSRMALCKKMLQIRMLLRSRCFRESDAALGPSYIQLSIGTKSNLFKRR</sequence>
<name>A0A9P7UNU2_9AGAR</name>
<dbReference type="RefSeq" id="XP_043003742.1">
    <property type="nucleotide sequence ID" value="XM_043158395.1"/>
</dbReference>
<reference evidence="1" key="1">
    <citation type="journal article" date="2021" name="Genome Biol. Evol.">
        <title>The assembled and annotated genome of the fairy-ring fungus Marasmius oreades.</title>
        <authorList>
            <person name="Hiltunen M."/>
            <person name="Ament-Velasquez S.L."/>
            <person name="Johannesson H."/>
        </authorList>
    </citation>
    <scope>NUCLEOTIDE SEQUENCE</scope>
    <source>
        <strain evidence="1">03SP1</strain>
    </source>
</reference>
<evidence type="ECO:0000313" key="2">
    <source>
        <dbReference type="Proteomes" id="UP001049176"/>
    </source>
</evidence>
<dbReference type="KEGG" id="more:E1B28_013250"/>
<protein>
    <submittedName>
        <fullName evidence="1">Uncharacterized protein</fullName>
    </submittedName>
</protein>